<evidence type="ECO:0000256" key="2">
    <source>
        <dbReference type="ARBA" id="ARBA00009704"/>
    </source>
</evidence>
<dbReference type="InterPro" id="IPR038007">
    <property type="entry name" value="RBP-Jkappa_IPT"/>
</dbReference>
<organism evidence="9 10">
    <name type="scientific">Pelodiscus sinensis</name>
    <name type="common">Chinese softshell turtle</name>
    <name type="synonym">Trionyx sinensis</name>
    <dbReference type="NCBI Taxonomy" id="13735"/>
    <lineage>
        <taxon>Eukaryota</taxon>
        <taxon>Metazoa</taxon>
        <taxon>Chordata</taxon>
        <taxon>Craniata</taxon>
        <taxon>Vertebrata</taxon>
        <taxon>Euteleostomi</taxon>
        <taxon>Archelosauria</taxon>
        <taxon>Testudinata</taxon>
        <taxon>Testudines</taxon>
        <taxon>Cryptodira</taxon>
        <taxon>Trionychia</taxon>
        <taxon>Trionychidae</taxon>
        <taxon>Pelodiscus</taxon>
    </lineage>
</organism>
<evidence type="ECO:0000259" key="8">
    <source>
        <dbReference type="SMART" id="SM01268"/>
    </source>
</evidence>
<reference evidence="10" key="1">
    <citation type="submission" date="2011-10" db="EMBL/GenBank/DDBJ databases">
        <authorList>
            <consortium name="Soft-shell Turtle Genome Consortium"/>
        </authorList>
    </citation>
    <scope>NUCLEOTIDE SEQUENCE [LARGE SCALE GENOMIC DNA]</scope>
    <source>
        <strain evidence="10">Daiwa-1</strain>
    </source>
</reference>
<evidence type="ECO:0000259" key="7">
    <source>
        <dbReference type="SMART" id="SM01267"/>
    </source>
</evidence>
<keyword evidence="3" id="KW-0805">Transcription regulation</keyword>
<proteinExistence type="inferred from homology"/>
<dbReference type="SMART" id="SM01267">
    <property type="entry name" value="LAG1_DNAbind"/>
    <property type="match status" value="1"/>
</dbReference>
<dbReference type="CDD" id="cd01176">
    <property type="entry name" value="IPT_RBP-Jkappa"/>
    <property type="match status" value="1"/>
</dbReference>
<dbReference type="GO" id="GO:0001228">
    <property type="term" value="F:DNA-binding transcription activator activity, RNA polymerase II-specific"/>
    <property type="evidence" value="ECO:0007669"/>
    <property type="project" value="InterPro"/>
</dbReference>
<feature type="domain" description="Beta-trefoil DNA-binding" evidence="8">
    <location>
        <begin position="164"/>
        <end position="313"/>
    </location>
</feature>
<name>K7G625_PELSI</name>
<dbReference type="GO" id="GO:0000978">
    <property type="term" value="F:RNA polymerase II cis-regulatory region sequence-specific DNA binding"/>
    <property type="evidence" value="ECO:0007669"/>
    <property type="project" value="InterPro"/>
</dbReference>
<dbReference type="Gene3D" id="2.60.40.10">
    <property type="entry name" value="Immunoglobulins"/>
    <property type="match status" value="1"/>
</dbReference>
<dbReference type="SUPFAM" id="SSF110217">
    <property type="entry name" value="DNA-binding protein LAG-1 (CSL)"/>
    <property type="match status" value="1"/>
</dbReference>
<dbReference type="FunFam" id="2.80.10.50:FF:000092">
    <property type="entry name" value="recombining binding protein suppressor of hairless"/>
    <property type="match status" value="1"/>
</dbReference>
<keyword evidence="6" id="KW-0539">Nucleus</keyword>
<dbReference type="FunFam" id="2.60.40.1450:FF:000002">
    <property type="entry name" value="Recombination signal binding protein for immunoglobulin kappa J region like"/>
    <property type="match status" value="1"/>
</dbReference>
<reference evidence="9" key="4">
    <citation type="submission" date="2025-09" db="UniProtKB">
        <authorList>
            <consortium name="Ensembl"/>
        </authorList>
    </citation>
    <scope>IDENTIFICATION</scope>
</reference>
<dbReference type="PANTHER" id="PTHR10665">
    <property type="entry name" value="RECOMBINING BINDING PROTEIN SUPPRESSOR OF HAIRLESS"/>
    <property type="match status" value="1"/>
</dbReference>
<evidence type="ECO:0000313" key="10">
    <source>
        <dbReference type="Proteomes" id="UP000007267"/>
    </source>
</evidence>
<reference evidence="9" key="3">
    <citation type="submission" date="2025-08" db="UniProtKB">
        <authorList>
            <consortium name="Ensembl"/>
        </authorList>
    </citation>
    <scope>IDENTIFICATION</scope>
</reference>
<dbReference type="SUPFAM" id="SSF49417">
    <property type="entry name" value="p53-like transcription factors"/>
    <property type="match status" value="1"/>
</dbReference>
<keyword evidence="10" id="KW-1185">Reference proteome</keyword>
<dbReference type="GeneTree" id="ENSGT00390000005197"/>
<evidence type="ECO:0000256" key="1">
    <source>
        <dbReference type="ARBA" id="ARBA00004123"/>
    </source>
</evidence>
<dbReference type="SMART" id="SM01268">
    <property type="entry name" value="BTD"/>
    <property type="match status" value="1"/>
</dbReference>
<comment type="subcellular location">
    <subcellularLocation>
        <location evidence="1">Nucleus</location>
    </subcellularLocation>
</comment>
<dbReference type="EMBL" id="AGCU01077836">
    <property type="status" value="NOT_ANNOTATED_CDS"/>
    <property type="molecule type" value="Genomic_DNA"/>
</dbReference>
<reference evidence="10" key="2">
    <citation type="journal article" date="2013" name="Nat. Genet.">
        <title>The draft genomes of soft-shell turtle and green sea turtle yield insights into the development and evolution of the turtle-specific body plan.</title>
        <authorList>
            <person name="Wang Z."/>
            <person name="Pascual-Anaya J."/>
            <person name="Zadissa A."/>
            <person name="Li W."/>
            <person name="Niimura Y."/>
            <person name="Huang Z."/>
            <person name="Li C."/>
            <person name="White S."/>
            <person name="Xiong Z."/>
            <person name="Fang D."/>
            <person name="Wang B."/>
            <person name="Ming Y."/>
            <person name="Chen Y."/>
            <person name="Zheng Y."/>
            <person name="Kuraku S."/>
            <person name="Pignatelli M."/>
            <person name="Herrero J."/>
            <person name="Beal K."/>
            <person name="Nozawa M."/>
            <person name="Li Q."/>
            <person name="Wang J."/>
            <person name="Zhang H."/>
            <person name="Yu L."/>
            <person name="Shigenobu S."/>
            <person name="Wang J."/>
            <person name="Liu J."/>
            <person name="Flicek P."/>
            <person name="Searle S."/>
            <person name="Wang J."/>
            <person name="Kuratani S."/>
            <person name="Yin Y."/>
            <person name="Aken B."/>
            <person name="Zhang G."/>
            <person name="Irie N."/>
        </authorList>
    </citation>
    <scope>NUCLEOTIDE SEQUENCE [LARGE SCALE GENOMIC DNA]</scope>
    <source>
        <strain evidence="10">Daiwa-1</strain>
    </source>
</reference>
<comment type="similarity">
    <text evidence="2">Belongs to the Su(H) family.</text>
</comment>
<dbReference type="Pfam" id="PF20144">
    <property type="entry name" value="TIG_SUH"/>
    <property type="match status" value="1"/>
</dbReference>
<accession>K7G625</accession>
<dbReference type="FunFam" id="2.60.40.10:FF:000074">
    <property type="entry name" value="Recombining binding protein suppressor of hairless, putative"/>
    <property type="match status" value="1"/>
</dbReference>
<evidence type="ECO:0000313" key="9">
    <source>
        <dbReference type="Ensembl" id="ENSPSIP00000015736.1"/>
    </source>
</evidence>
<dbReference type="eggNOG" id="KOG3743">
    <property type="taxonomic scope" value="Eukaryota"/>
</dbReference>
<dbReference type="Gene3D" id="2.80.10.50">
    <property type="match status" value="1"/>
</dbReference>
<dbReference type="SUPFAM" id="SSF81296">
    <property type="entry name" value="E set domains"/>
    <property type="match status" value="1"/>
</dbReference>
<dbReference type="InterPro" id="IPR013783">
    <property type="entry name" value="Ig-like_fold"/>
</dbReference>
<dbReference type="Ensembl" id="ENSPSIT00000015810.1">
    <property type="protein sequence ID" value="ENSPSIP00000015736.1"/>
    <property type="gene ID" value="ENSPSIG00000014017.1"/>
</dbReference>
<keyword evidence="4" id="KW-0238">DNA-binding</keyword>
<dbReference type="Pfam" id="PF09271">
    <property type="entry name" value="LAG1-DNAbind"/>
    <property type="match status" value="1"/>
</dbReference>
<dbReference type="EMBL" id="AGCU01077837">
    <property type="status" value="NOT_ANNOTATED_CDS"/>
    <property type="molecule type" value="Genomic_DNA"/>
</dbReference>
<feature type="domain" description="RBP-J/Cbf11/Cbf12 DNA binding" evidence="7">
    <location>
        <begin position="25"/>
        <end position="163"/>
    </location>
</feature>
<protein>
    <recommendedName>
        <fullName evidence="11">Recombination signal binding protein for immunoglobulin kappa J region like</fullName>
    </recommendedName>
</protein>
<dbReference type="InterPro" id="IPR015350">
    <property type="entry name" value="Beta-trefoil_DNA-bd_dom"/>
</dbReference>
<dbReference type="Proteomes" id="UP000007267">
    <property type="component" value="Unassembled WGS sequence"/>
</dbReference>
<dbReference type="GO" id="GO:0005634">
    <property type="term" value="C:nucleus"/>
    <property type="evidence" value="ECO:0007669"/>
    <property type="project" value="UniProtKB-SubCell"/>
</dbReference>
<dbReference type="InterPro" id="IPR036358">
    <property type="entry name" value="BTD_sf"/>
</dbReference>
<dbReference type="EMBL" id="AGCU01077838">
    <property type="status" value="NOT_ANNOTATED_CDS"/>
    <property type="molecule type" value="Genomic_DNA"/>
</dbReference>
<dbReference type="InterPro" id="IPR037095">
    <property type="entry name" value="RBP-J/Cbf11_DNA-bd_sf"/>
</dbReference>
<dbReference type="Gene3D" id="2.60.40.1450">
    <property type="entry name" value="LAG1, DNA binding domain"/>
    <property type="match status" value="1"/>
</dbReference>
<dbReference type="InterPro" id="IPR014756">
    <property type="entry name" value="Ig_E-set"/>
</dbReference>
<dbReference type="STRING" id="13735.ENSPSIP00000015736"/>
<keyword evidence="5" id="KW-0804">Transcription</keyword>
<evidence type="ECO:0008006" key="11">
    <source>
        <dbReference type="Google" id="ProtNLM"/>
    </source>
</evidence>
<dbReference type="InterPro" id="IPR008967">
    <property type="entry name" value="p53-like_TF_DNA-bd_sf"/>
</dbReference>
<dbReference type="InterPro" id="IPR040159">
    <property type="entry name" value="CLS_fam"/>
</dbReference>
<dbReference type="AlphaFoldDB" id="K7G625"/>
<evidence type="ECO:0000256" key="5">
    <source>
        <dbReference type="ARBA" id="ARBA00023163"/>
    </source>
</evidence>
<evidence type="ECO:0000256" key="4">
    <source>
        <dbReference type="ARBA" id="ARBA00023125"/>
    </source>
</evidence>
<evidence type="ECO:0000256" key="6">
    <source>
        <dbReference type="ARBA" id="ARBA00023242"/>
    </source>
</evidence>
<dbReference type="Pfam" id="PF09270">
    <property type="entry name" value="BTD"/>
    <property type="match status" value="1"/>
</dbReference>
<evidence type="ECO:0000256" key="3">
    <source>
        <dbReference type="ARBA" id="ARBA00023015"/>
    </source>
</evidence>
<sequence length="474" mass="53213">RSNPDQIGLLRDGVRRYLQLPADQTVLILHAKVAQKSYGSEKRFFCPPPCVYLTGPGWKLKREQIKARDLGEADFRVCGYMGLDSVGSSHMETQKLSFEEQPDSKEFGCAKALYISDTEKRKHFRLVLKLFFSNGQEIGTFHSKLIKVISKPSQKKQSLKNTDLCISSGSKVSLFNRLRSQTVSTRYLSVEGGAFIASARQWAAFTLHLGEADEHCTRGEFPLREGYIRYGSVVQLICTATGVTLPPLIIRKVTKQYAMLDVDEPISQLHKCAFQFQGSERMYLCLSTEKVIQFQSPSAPRQVAANLSSSPPLTLQVRLGTETVEYTFSDSLACIQHPVSPVPLITVLELTGGGDVAMLEVQGEFFNANLRVWFGDVEAETMYRSPKSLVCVVPDVSAFGSDWRWLRYPITVPLSLIRNDGLIYSSSFTFTYTPEQSFLPALQLLPELTQDSDSLLNSIHQEFTRTNFHLFVQS</sequence>
<dbReference type="InterPro" id="IPR015351">
    <property type="entry name" value="RBP-J/Cbf11/Cbf12_DNA-bd"/>
</dbReference>